<dbReference type="PANTHER" id="PTHR10434">
    <property type="entry name" value="1-ACYL-SN-GLYCEROL-3-PHOSPHATE ACYLTRANSFERASE"/>
    <property type="match status" value="1"/>
</dbReference>
<accession>I3CID9</accession>
<dbReference type="PANTHER" id="PTHR10434:SF64">
    <property type="entry name" value="1-ACYL-SN-GLYCEROL-3-PHOSPHATE ACYLTRANSFERASE-RELATED"/>
    <property type="match status" value="1"/>
</dbReference>
<feature type="transmembrane region" description="Helical" evidence="6">
    <location>
        <begin position="12"/>
        <end position="36"/>
    </location>
</feature>
<dbReference type="GO" id="GO:0006654">
    <property type="term" value="P:phosphatidic acid biosynthetic process"/>
    <property type="evidence" value="ECO:0007669"/>
    <property type="project" value="TreeGrafter"/>
</dbReference>
<gene>
    <name evidence="8" type="ORF">BegalDRAFT_2539</name>
</gene>
<dbReference type="SMART" id="SM00563">
    <property type="entry name" value="PlsC"/>
    <property type="match status" value="1"/>
</dbReference>
<evidence type="ECO:0000256" key="3">
    <source>
        <dbReference type="ARBA" id="ARBA00022679"/>
    </source>
</evidence>
<keyword evidence="3 8" id="KW-0808">Transferase</keyword>
<dbReference type="HOGENOM" id="CLU_027938_0_2_6"/>
<feature type="domain" description="Phospholipid/glycerol acyltransferase" evidence="7">
    <location>
        <begin position="72"/>
        <end position="186"/>
    </location>
</feature>
<dbReference type="Proteomes" id="UP000005744">
    <property type="component" value="Unassembled WGS sequence"/>
</dbReference>
<keyword evidence="6" id="KW-1133">Transmembrane helix</keyword>
<keyword evidence="6" id="KW-0472">Membrane</keyword>
<reference evidence="8 9" key="1">
    <citation type="submission" date="2011-11" db="EMBL/GenBank/DDBJ databases">
        <title>Improved High-Quality Draft sequence of Beggiatoa alba B18lD.</title>
        <authorList>
            <consortium name="US DOE Joint Genome Institute"/>
            <person name="Lucas S."/>
            <person name="Han J."/>
            <person name="Lapidus A."/>
            <person name="Cheng J.-F."/>
            <person name="Goodwin L."/>
            <person name="Pitluck S."/>
            <person name="Peters L."/>
            <person name="Mikhailova N."/>
            <person name="Held B."/>
            <person name="Detter J.C."/>
            <person name="Han C."/>
            <person name="Tapia R."/>
            <person name="Land M."/>
            <person name="Hauser L."/>
            <person name="Kyrpides N."/>
            <person name="Ivanova N."/>
            <person name="Pagani I."/>
            <person name="Samuel K."/>
            <person name="Teske A."/>
            <person name="Mueller J."/>
            <person name="Woyke T."/>
        </authorList>
    </citation>
    <scope>NUCLEOTIDE SEQUENCE [LARGE SCALE GENOMIC DNA]</scope>
    <source>
        <strain evidence="8 9">B18LD</strain>
    </source>
</reference>
<dbReference type="CDD" id="cd07989">
    <property type="entry name" value="LPLAT_AGPAT-like"/>
    <property type="match status" value="1"/>
</dbReference>
<evidence type="ECO:0000256" key="1">
    <source>
        <dbReference type="ARBA" id="ARBA00005189"/>
    </source>
</evidence>
<organism evidence="8 9">
    <name type="scientific">Beggiatoa alba B18LD</name>
    <dbReference type="NCBI Taxonomy" id="395493"/>
    <lineage>
        <taxon>Bacteria</taxon>
        <taxon>Pseudomonadati</taxon>
        <taxon>Pseudomonadota</taxon>
        <taxon>Gammaproteobacteria</taxon>
        <taxon>Thiotrichales</taxon>
        <taxon>Thiotrichaceae</taxon>
        <taxon>Beggiatoa</taxon>
    </lineage>
</organism>
<dbReference type="RefSeq" id="WP_002690515.1">
    <property type="nucleotide sequence ID" value="NZ_JH600070.1"/>
</dbReference>
<sequence>MSQQPTPSALRASFRILLFLIWSLSLASLQVILLLFKFKDKLWLPMIFHRGCCRILGLNIKVSGETTPNKTLLFIANHVSYLDIIILGGVLRGSFVAKAEVANWFLLGGLAKLQDTLFIERVSLQVKNHLSLMENALNTQRNLILFPEGTSGNGSHVLPFKSALFRVVETEGENAPLVHPITVAYTHCNGIEMNQALRDYYAWYDDTPLTTHFFRVAGLRSATIQIIIHPAIKGSDFASRKALAEHCQTQVATGLAQVLPSQNPEGV</sequence>
<comment type="pathway">
    <text evidence="1">Lipid metabolism.</text>
</comment>
<protein>
    <submittedName>
        <fullName evidence="8">1-acyl-sn-glycerol-3-phosphate acyltransferase</fullName>
    </submittedName>
</protein>
<evidence type="ECO:0000259" key="7">
    <source>
        <dbReference type="SMART" id="SM00563"/>
    </source>
</evidence>
<dbReference type="SUPFAM" id="SSF69593">
    <property type="entry name" value="Glycerol-3-phosphate (1)-acyltransferase"/>
    <property type="match status" value="1"/>
</dbReference>
<dbReference type="STRING" id="395493.BegalDRAFT_2539"/>
<keyword evidence="6" id="KW-0812">Transmembrane</keyword>
<proteinExistence type="predicted"/>
<evidence type="ECO:0000256" key="2">
    <source>
        <dbReference type="ARBA" id="ARBA00022516"/>
    </source>
</evidence>
<keyword evidence="4" id="KW-0443">Lipid metabolism</keyword>
<evidence type="ECO:0000256" key="4">
    <source>
        <dbReference type="ARBA" id="ARBA00023098"/>
    </source>
</evidence>
<dbReference type="OrthoDB" id="9806880at2"/>
<dbReference type="GO" id="GO:0003841">
    <property type="term" value="F:1-acylglycerol-3-phosphate O-acyltransferase activity"/>
    <property type="evidence" value="ECO:0007669"/>
    <property type="project" value="TreeGrafter"/>
</dbReference>
<keyword evidence="5 8" id="KW-0012">Acyltransferase</keyword>
<evidence type="ECO:0000256" key="6">
    <source>
        <dbReference type="SAM" id="Phobius"/>
    </source>
</evidence>
<evidence type="ECO:0000313" key="8">
    <source>
        <dbReference type="EMBL" id="EIJ43382.1"/>
    </source>
</evidence>
<evidence type="ECO:0000256" key="5">
    <source>
        <dbReference type="ARBA" id="ARBA00023315"/>
    </source>
</evidence>
<evidence type="ECO:0000313" key="9">
    <source>
        <dbReference type="Proteomes" id="UP000005744"/>
    </source>
</evidence>
<name>I3CID9_9GAMM</name>
<dbReference type="Pfam" id="PF01553">
    <property type="entry name" value="Acyltransferase"/>
    <property type="match status" value="1"/>
</dbReference>
<dbReference type="InterPro" id="IPR002123">
    <property type="entry name" value="Plipid/glycerol_acylTrfase"/>
</dbReference>
<dbReference type="EMBL" id="JH600070">
    <property type="protein sequence ID" value="EIJ43382.1"/>
    <property type="molecule type" value="Genomic_DNA"/>
</dbReference>
<dbReference type="eggNOG" id="COG0204">
    <property type="taxonomic scope" value="Bacteria"/>
</dbReference>
<dbReference type="AlphaFoldDB" id="I3CID9"/>
<keyword evidence="2" id="KW-0444">Lipid biosynthesis</keyword>
<keyword evidence="9" id="KW-1185">Reference proteome</keyword>